<dbReference type="GO" id="GO:0005737">
    <property type="term" value="C:cytoplasm"/>
    <property type="evidence" value="ECO:0007669"/>
    <property type="project" value="TreeGrafter"/>
</dbReference>
<comment type="caution">
    <text evidence="3">The sequence shown here is derived from an EMBL/GenBank/DDBJ whole genome shotgun (WGS) entry which is preliminary data.</text>
</comment>
<dbReference type="Pfam" id="PF07714">
    <property type="entry name" value="PK_Tyr_Ser-Thr"/>
    <property type="match status" value="1"/>
</dbReference>
<dbReference type="PANTHER" id="PTHR23257">
    <property type="entry name" value="SERINE-THREONINE PROTEIN KINASE"/>
    <property type="match status" value="1"/>
</dbReference>
<dbReference type="SUPFAM" id="SSF56112">
    <property type="entry name" value="Protein kinase-like (PK-like)"/>
    <property type="match status" value="1"/>
</dbReference>
<evidence type="ECO:0000313" key="3">
    <source>
        <dbReference type="EMBL" id="GBC02488.1"/>
    </source>
</evidence>
<sequence>MSSRHYCPECDQRLGDNTWWCKSCQQRHFKENFDNWTTGDEDIDDFIRITQMNAEECDQYLEWIPFSAFINVNKSEISEVGTLFSANWIKGPTDVWDPVEGEYAAKRSLLKVALTSLGSSPSLFLKELKIHYYSQCDQYLEWIPFSAFINVNKSEISEVGTLFSANWIKGPTDVWDPVEGEYAAKRSLLKVPLTFFGSSPSLFLKELKIHYYSRTRNGLVMRLFGVTRESVTSNLMMVAETVEWDVRHYVSHHHTRLTWQNKLAILHTIASALEIVKNENQVQGEFANQNSNVIKSYVEVSVNELGLGEGKELIPVIGHYRYDLLPFFAPEIISGEDYNSKVDIYTFGMLMWEFSSNRPPFYDQPHDAKLINNICNGLRPKFRDDTPECYGELMQRCWSPYAQDRPTISEIVKILNEWHVYGKNKDHFVNAESKRIKRVLAKGLNPNPVGRMVAPPKIHPQAIYTSRLLKFPALPIPRNSPIPTPRRSQSLSEHDFGRTQMSSQDLAAILIRDESFFSTALLMQRRSVYPEEVPEPEDEDILKQYEFSIPYDIEDIKSNDSTSSEKNTKSLSILTDVITEEPESSEELFKSPITNCASPINFKIDK</sequence>
<dbReference type="STRING" id="94130.A0A2Z6RI63"/>
<reference evidence="3 4" key="1">
    <citation type="submission" date="2017-11" db="EMBL/GenBank/DDBJ databases">
        <title>The genome of Rhizophagus clarus HR1 reveals common genetic basis of auxotrophy among arbuscular mycorrhizal fungi.</title>
        <authorList>
            <person name="Kobayashi Y."/>
        </authorList>
    </citation>
    <scope>NUCLEOTIDE SEQUENCE [LARGE SCALE GENOMIC DNA]</scope>
    <source>
        <strain evidence="3 4">HR1</strain>
    </source>
</reference>
<evidence type="ECO:0000259" key="2">
    <source>
        <dbReference type="PROSITE" id="PS50011"/>
    </source>
</evidence>
<organism evidence="3 4">
    <name type="scientific">Rhizophagus clarus</name>
    <dbReference type="NCBI Taxonomy" id="94130"/>
    <lineage>
        <taxon>Eukaryota</taxon>
        <taxon>Fungi</taxon>
        <taxon>Fungi incertae sedis</taxon>
        <taxon>Mucoromycota</taxon>
        <taxon>Glomeromycotina</taxon>
        <taxon>Glomeromycetes</taxon>
        <taxon>Glomerales</taxon>
        <taxon>Glomeraceae</taxon>
        <taxon>Rhizophagus</taxon>
    </lineage>
</organism>
<dbReference type="AlphaFoldDB" id="A0A2Z6RI63"/>
<dbReference type="Proteomes" id="UP000247702">
    <property type="component" value="Unassembled WGS sequence"/>
</dbReference>
<accession>A0A2Z6RI63</accession>
<dbReference type="InterPro" id="IPR000719">
    <property type="entry name" value="Prot_kinase_dom"/>
</dbReference>
<dbReference type="InterPro" id="IPR050167">
    <property type="entry name" value="Ser_Thr_protein_kinase"/>
</dbReference>
<dbReference type="InterPro" id="IPR001245">
    <property type="entry name" value="Ser-Thr/Tyr_kinase_cat_dom"/>
</dbReference>
<protein>
    <recommendedName>
        <fullName evidence="2">Protein kinase domain-containing protein</fullName>
    </recommendedName>
</protein>
<feature type="domain" description="Protein kinase" evidence="2">
    <location>
        <begin position="148"/>
        <end position="422"/>
    </location>
</feature>
<proteinExistence type="predicted"/>
<evidence type="ECO:0000256" key="1">
    <source>
        <dbReference type="SAM" id="MobiDB-lite"/>
    </source>
</evidence>
<dbReference type="PROSITE" id="PS50011">
    <property type="entry name" value="PROTEIN_KINASE_DOM"/>
    <property type="match status" value="1"/>
</dbReference>
<feature type="region of interest" description="Disordered" evidence="1">
    <location>
        <begin position="477"/>
        <end position="498"/>
    </location>
</feature>
<dbReference type="GO" id="GO:0004672">
    <property type="term" value="F:protein kinase activity"/>
    <property type="evidence" value="ECO:0007669"/>
    <property type="project" value="InterPro"/>
</dbReference>
<dbReference type="EMBL" id="BEXD01003832">
    <property type="protein sequence ID" value="GBC02488.1"/>
    <property type="molecule type" value="Genomic_DNA"/>
</dbReference>
<dbReference type="GO" id="GO:0007165">
    <property type="term" value="P:signal transduction"/>
    <property type="evidence" value="ECO:0007669"/>
    <property type="project" value="TreeGrafter"/>
</dbReference>
<gene>
    <name evidence="3" type="ORF">RclHR1_04650005</name>
</gene>
<keyword evidence="4" id="KW-1185">Reference proteome</keyword>
<dbReference type="GO" id="GO:0005524">
    <property type="term" value="F:ATP binding"/>
    <property type="evidence" value="ECO:0007669"/>
    <property type="project" value="InterPro"/>
</dbReference>
<dbReference type="Gene3D" id="1.10.510.10">
    <property type="entry name" value="Transferase(Phosphotransferase) domain 1"/>
    <property type="match status" value="1"/>
</dbReference>
<evidence type="ECO:0000313" key="4">
    <source>
        <dbReference type="Proteomes" id="UP000247702"/>
    </source>
</evidence>
<dbReference type="InterPro" id="IPR011009">
    <property type="entry name" value="Kinase-like_dom_sf"/>
</dbReference>
<name>A0A2Z6RI63_9GLOM</name>